<dbReference type="SMART" id="SM00226">
    <property type="entry name" value="LMWPc"/>
    <property type="match status" value="1"/>
</dbReference>
<dbReference type="PANTHER" id="PTHR43428:SF1">
    <property type="entry name" value="ARSENATE REDUCTASE"/>
    <property type="match status" value="1"/>
</dbReference>
<feature type="domain" description="HTH arsR-type" evidence="1">
    <location>
        <begin position="1"/>
        <end position="95"/>
    </location>
</feature>
<dbReference type="CDD" id="cd00090">
    <property type="entry name" value="HTH_ARSR"/>
    <property type="match status" value="1"/>
</dbReference>
<dbReference type="NCBIfam" id="NF033788">
    <property type="entry name" value="HTH_metalloreg"/>
    <property type="match status" value="1"/>
</dbReference>
<dbReference type="InterPro" id="IPR001845">
    <property type="entry name" value="HTH_ArsR_DNA-bd_dom"/>
</dbReference>
<reference evidence="2" key="1">
    <citation type="submission" date="2021-06" db="EMBL/GenBank/DDBJ databases">
        <title>Thalassococcus sp. CAU 1522 isolated from sea sand, Republic of Korea.</title>
        <authorList>
            <person name="Kim W."/>
        </authorList>
    </citation>
    <scope>NUCLEOTIDE SEQUENCE</scope>
    <source>
        <strain evidence="2">CAU 1522</strain>
    </source>
</reference>
<sequence>MESELRLDQLSALAHPHRLAVFRLLMRRYPDAVSAGDLAGVLGVPKSTLSPALNILRQTGLVSQRREGTFLLYRADTDGAARLVEYLVSDCCRGRPDLCNPVTQTGQETAMTHRPYHVLFLCTGNSARSIFAEALLRSEAGDKFVAHSAGIDPQSEPNPIALQMLRDKGHDVAGLHSKHADLFRQPDAPRMDFVFTVCDRAANEDCPAWPGQPISGHWGQPDPVKAQGTEAQKTLAFQQVYGALRNRIRAFAALPFDTLDRATLQARVDEIAEMKDD</sequence>
<dbReference type="Pfam" id="PF01451">
    <property type="entry name" value="LMWPc"/>
    <property type="match status" value="1"/>
</dbReference>
<proteinExistence type="predicted"/>
<name>A0ABS6NCA4_9RHOB</name>
<organism evidence="2 3">
    <name type="scientific">Thalassococcus arenae</name>
    <dbReference type="NCBI Taxonomy" id="2851652"/>
    <lineage>
        <taxon>Bacteria</taxon>
        <taxon>Pseudomonadati</taxon>
        <taxon>Pseudomonadota</taxon>
        <taxon>Alphaproteobacteria</taxon>
        <taxon>Rhodobacterales</taxon>
        <taxon>Roseobacteraceae</taxon>
        <taxon>Thalassococcus</taxon>
    </lineage>
</organism>
<dbReference type="SMART" id="SM00418">
    <property type="entry name" value="HTH_ARSR"/>
    <property type="match status" value="1"/>
</dbReference>
<evidence type="ECO:0000259" key="1">
    <source>
        <dbReference type="PROSITE" id="PS50987"/>
    </source>
</evidence>
<dbReference type="Proteomes" id="UP001166293">
    <property type="component" value="Unassembled WGS sequence"/>
</dbReference>
<dbReference type="CDD" id="cd16345">
    <property type="entry name" value="LMWP_ArsC"/>
    <property type="match status" value="1"/>
</dbReference>
<dbReference type="PROSITE" id="PS50987">
    <property type="entry name" value="HTH_ARSR_2"/>
    <property type="match status" value="1"/>
</dbReference>
<dbReference type="RefSeq" id="WP_217780041.1">
    <property type="nucleotide sequence ID" value="NZ_JAHRWL010000003.1"/>
</dbReference>
<dbReference type="Pfam" id="PF12840">
    <property type="entry name" value="HTH_20"/>
    <property type="match status" value="1"/>
</dbReference>
<keyword evidence="3" id="KW-1185">Reference proteome</keyword>
<accession>A0ABS6NCA4</accession>
<dbReference type="InterPro" id="IPR023485">
    <property type="entry name" value="Ptyr_pPase"/>
</dbReference>
<comment type="caution">
    <text evidence="2">The sequence shown here is derived from an EMBL/GenBank/DDBJ whole genome shotgun (WGS) entry which is preliminary data.</text>
</comment>
<dbReference type="InterPro" id="IPR011991">
    <property type="entry name" value="ArsR-like_HTH"/>
</dbReference>
<gene>
    <name evidence="2" type="ORF">KUH32_17970</name>
</gene>
<dbReference type="PANTHER" id="PTHR43428">
    <property type="entry name" value="ARSENATE REDUCTASE"/>
    <property type="match status" value="1"/>
</dbReference>
<evidence type="ECO:0000313" key="2">
    <source>
        <dbReference type="EMBL" id="MBV2361657.1"/>
    </source>
</evidence>
<protein>
    <submittedName>
        <fullName evidence="2">Metalloregulator ArsR/SmtB family transcription factor</fullName>
    </submittedName>
</protein>
<dbReference type="EMBL" id="JAHRWL010000003">
    <property type="protein sequence ID" value="MBV2361657.1"/>
    <property type="molecule type" value="Genomic_DNA"/>
</dbReference>
<evidence type="ECO:0000313" key="3">
    <source>
        <dbReference type="Proteomes" id="UP001166293"/>
    </source>
</evidence>